<sequence length="109" mass="11773">MRAELTQIELIAAIATLNHALKTCLDNIEAGFMSLPEPHQLQAGITQLQEIDRAQQINTDIASIVVLLNANSVIKVSEVLQSVKLEISLVALGLKDTPNRATNGAVELF</sequence>
<evidence type="ECO:0000313" key="1">
    <source>
        <dbReference type="EMBL" id="CRK74188.1"/>
    </source>
</evidence>
<dbReference type="AlphaFoldDB" id="A0A0U1NHH2"/>
<name>A0A0U1NHH2_9RHOB</name>
<evidence type="ECO:0000313" key="2">
    <source>
        <dbReference type="Proteomes" id="UP000048949"/>
    </source>
</evidence>
<proteinExistence type="predicted"/>
<keyword evidence="2" id="KW-1185">Reference proteome</keyword>
<organism evidence="1 2">
    <name type="scientific">Nereida ignava</name>
    <dbReference type="NCBI Taxonomy" id="282199"/>
    <lineage>
        <taxon>Bacteria</taxon>
        <taxon>Pseudomonadati</taxon>
        <taxon>Pseudomonadota</taxon>
        <taxon>Alphaproteobacteria</taxon>
        <taxon>Rhodobacterales</taxon>
        <taxon>Roseobacteraceae</taxon>
        <taxon>Nereida</taxon>
    </lineage>
</organism>
<accession>A0A0U1NHH2</accession>
<gene>
    <name evidence="1" type="ORF">NIG5292_00214</name>
</gene>
<dbReference type="Proteomes" id="UP000048949">
    <property type="component" value="Unassembled WGS sequence"/>
</dbReference>
<dbReference type="RefSeq" id="WP_048597477.1">
    <property type="nucleotide sequence ID" value="NZ_JAZETU010000001.1"/>
</dbReference>
<dbReference type="STRING" id="282199.GCA_001049735_00214"/>
<dbReference type="EMBL" id="CVQV01000002">
    <property type="protein sequence ID" value="CRK74188.1"/>
    <property type="molecule type" value="Genomic_DNA"/>
</dbReference>
<protein>
    <submittedName>
        <fullName evidence="1">Uncharacterized protein</fullName>
    </submittedName>
</protein>
<reference evidence="1 2" key="1">
    <citation type="submission" date="2015-04" db="EMBL/GenBank/DDBJ databases">
        <authorList>
            <person name="Syromyatnikov M.Y."/>
            <person name="Popov V.N."/>
        </authorList>
    </citation>
    <scope>NUCLEOTIDE SEQUENCE [LARGE SCALE GENOMIC DNA]</scope>
    <source>
        <strain evidence="1 2">CECT 5292</strain>
    </source>
</reference>